<dbReference type="AlphaFoldDB" id="J3JVC0"/>
<feature type="domain" description="Pyridoxamine kinase/Phosphomethylpyrimidine kinase" evidence="15">
    <location>
        <begin position="81"/>
        <end position="263"/>
    </location>
</feature>
<dbReference type="PANTHER" id="PTHR10534:SF2">
    <property type="entry name" value="PYRIDOXAL KINASE"/>
    <property type="match status" value="1"/>
</dbReference>
<dbReference type="SUPFAM" id="SSF53613">
    <property type="entry name" value="Ribokinase-like"/>
    <property type="match status" value="1"/>
</dbReference>
<dbReference type="HOGENOM" id="CLU_046496_1_1_1"/>
<evidence type="ECO:0000256" key="5">
    <source>
        <dbReference type="ARBA" id="ARBA00012104"/>
    </source>
</evidence>
<evidence type="ECO:0000313" key="16">
    <source>
        <dbReference type="EMBL" id="AEE62149.1"/>
    </source>
</evidence>
<evidence type="ECO:0000256" key="2">
    <source>
        <dbReference type="ARBA" id="ARBA00004835"/>
    </source>
</evidence>
<dbReference type="NCBIfam" id="TIGR00687">
    <property type="entry name" value="pyridox_kin"/>
    <property type="match status" value="1"/>
</dbReference>
<comment type="catalytic activity">
    <reaction evidence="14">
        <text>pyridoxine + ATP = pyridoxine 5'-phosphate + ADP + H(+)</text>
        <dbReference type="Rhea" id="RHEA:25108"/>
        <dbReference type="ChEBI" id="CHEBI:15378"/>
        <dbReference type="ChEBI" id="CHEBI:16709"/>
        <dbReference type="ChEBI" id="CHEBI:30616"/>
        <dbReference type="ChEBI" id="CHEBI:58589"/>
        <dbReference type="ChEBI" id="CHEBI:456216"/>
        <dbReference type="EC" id="2.7.1.35"/>
    </reaction>
    <physiologicalReaction direction="left-to-right" evidence="14">
        <dbReference type="Rhea" id="RHEA:25109"/>
    </physiologicalReaction>
</comment>
<dbReference type="GeneID" id="109538658"/>
<evidence type="ECO:0000256" key="8">
    <source>
        <dbReference type="ARBA" id="ARBA00022741"/>
    </source>
</evidence>
<evidence type="ECO:0000256" key="13">
    <source>
        <dbReference type="ARBA" id="ARBA00047377"/>
    </source>
</evidence>
<comment type="similarity">
    <text evidence="4">Belongs to the pyridoxine kinase family.</text>
</comment>
<dbReference type="CDD" id="cd01173">
    <property type="entry name" value="pyridoxal_pyridoxamine_kinase"/>
    <property type="match status" value="1"/>
</dbReference>
<dbReference type="Gene3D" id="3.40.1190.20">
    <property type="match status" value="1"/>
</dbReference>
<evidence type="ECO:0000256" key="12">
    <source>
        <dbReference type="ARBA" id="ARBA00047310"/>
    </source>
</evidence>
<evidence type="ECO:0000256" key="11">
    <source>
        <dbReference type="ARBA" id="ARBA00032808"/>
    </source>
</evidence>
<evidence type="ECO:0000256" key="6">
    <source>
        <dbReference type="ARBA" id="ARBA00018134"/>
    </source>
</evidence>
<dbReference type="GO" id="GO:0005829">
    <property type="term" value="C:cytosol"/>
    <property type="evidence" value="ECO:0007669"/>
    <property type="project" value="TreeGrafter"/>
</dbReference>
<comment type="pathway">
    <text evidence="2">Cofactor metabolism; pyridoxal 5'-phosphate salvage; pyridoxine 5'-phosphate from pyridoxine: step 1/1.</text>
</comment>
<dbReference type="OrthoDB" id="2104723at2759"/>
<dbReference type="PANTHER" id="PTHR10534">
    <property type="entry name" value="PYRIDOXAL KINASE"/>
    <property type="match status" value="1"/>
</dbReference>
<dbReference type="UniPathway" id="UPA01068">
    <property type="reaction ID" value="UER00298"/>
</dbReference>
<dbReference type="InterPro" id="IPR013749">
    <property type="entry name" value="PM/HMP-P_kinase-1"/>
</dbReference>
<comment type="catalytic activity">
    <reaction evidence="13">
        <text>pyridoxal + ATP = pyridoxal 5'-phosphate + ADP + H(+)</text>
        <dbReference type="Rhea" id="RHEA:10224"/>
        <dbReference type="ChEBI" id="CHEBI:15378"/>
        <dbReference type="ChEBI" id="CHEBI:17310"/>
        <dbReference type="ChEBI" id="CHEBI:30616"/>
        <dbReference type="ChEBI" id="CHEBI:456216"/>
        <dbReference type="ChEBI" id="CHEBI:597326"/>
        <dbReference type="EC" id="2.7.1.35"/>
    </reaction>
    <physiologicalReaction direction="left-to-right" evidence="13">
        <dbReference type="Rhea" id="RHEA:10225"/>
    </physiologicalReaction>
</comment>
<sequence>MEPRILSIQSHVVSGYVGNKSAVFPMQLLGFDVDFVNSVQFSNHTGYKSLQGQVITEKELSALVAGLKNNGIDQYSHLLTGYIGSAGFLKEIVALYQDLKAVNPNLVYVCDPVMGDNGKLYVPKELIPIYQQFILPIATILTPNLFEIELLTDIKITREEDIWEAIAALHSKGIETVCVSSAELPACADKLYIFASSRKGAPVKLKLQIPKLPASFTGSGDLFSALTLCLMQQTGSDLKLSLEKTVATLQAVLKRTLEFAKGKEVNPRNMELRLIQSRDDILNPKVLLTATVIDGS</sequence>
<protein>
    <recommendedName>
        <fullName evidence="6">Pyridoxal kinase</fullName>
        <ecNumber evidence="5">2.7.1.35</ecNumber>
    </recommendedName>
    <alternativeName>
        <fullName evidence="11">Pyridoxine kinase</fullName>
    </alternativeName>
</protein>
<accession>J3JVC0</accession>
<dbReference type="Pfam" id="PF08543">
    <property type="entry name" value="Phos_pyr_kin"/>
    <property type="match status" value="1"/>
</dbReference>
<name>J3JVC0_DENPD</name>
<proteinExistence type="evidence at transcript level"/>
<evidence type="ECO:0000256" key="10">
    <source>
        <dbReference type="ARBA" id="ARBA00022840"/>
    </source>
</evidence>
<reference evidence="16" key="1">
    <citation type="journal article" date="2012" name="Insect Biochem. Mol. Biol.">
        <title>Transcriptome and full-length cDNA resources for the mountain pine beetle, Dendroctonus ponderosae Hopkins, a major insect pest of pine forests.</title>
        <authorList>
            <person name="Keeling C.I."/>
            <person name="Henderson H."/>
            <person name="Li M."/>
            <person name="Yuen M."/>
            <person name="Clark E.L."/>
            <person name="Fraser J.D."/>
            <person name="Huber D.P."/>
            <person name="Liao N.Y."/>
            <person name="Roderick Docking T."/>
            <person name="Birol I."/>
            <person name="Chan S.K."/>
            <person name="Taylor G.A."/>
            <person name="Palmquist D."/>
            <person name="Jones S.J."/>
            <person name="Bohlmann J."/>
        </authorList>
    </citation>
    <scope>NUCLEOTIDE SEQUENCE</scope>
    <source>
        <tissue evidence="16">Midgut and adhering fatbody of emerged adults of both sexes after feeding on lodgepole pine for up to 64 h</tissue>
    </source>
</reference>
<dbReference type="InterPro" id="IPR004625">
    <property type="entry name" value="PyrdxlKinase"/>
</dbReference>
<comment type="catalytic activity">
    <reaction evidence="12">
        <text>pyridoxamine + ATP = pyridoxamine 5'-phosphate + ADP + H(+)</text>
        <dbReference type="Rhea" id="RHEA:25104"/>
        <dbReference type="ChEBI" id="CHEBI:15378"/>
        <dbReference type="ChEBI" id="CHEBI:30616"/>
        <dbReference type="ChEBI" id="CHEBI:57761"/>
        <dbReference type="ChEBI" id="CHEBI:58451"/>
        <dbReference type="ChEBI" id="CHEBI:456216"/>
        <dbReference type="EC" id="2.7.1.35"/>
    </reaction>
    <physiologicalReaction direction="left-to-right" evidence="12">
        <dbReference type="Rhea" id="RHEA:25105"/>
    </physiologicalReaction>
</comment>
<evidence type="ECO:0000256" key="1">
    <source>
        <dbReference type="ARBA" id="ARBA00004750"/>
    </source>
</evidence>
<dbReference type="EMBL" id="BT127187">
    <property type="protein sequence ID" value="AEE62149.1"/>
    <property type="molecule type" value="mRNA"/>
</dbReference>
<keyword evidence="8" id="KW-0547">Nucleotide-binding</keyword>
<evidence type="ECO:0000256" key="9">
    <source>
        <dbReference type="ARBA" id="ARBA00022777"/>
    </source>
</evidence>
<evidence type="ECO:0000259" key="15">
    <source>
        <dbReference type="Pfam" id="PF08543"/>
    </source>
</evidence>
<dbReference type="InterPro" id="IPR029056">
    <property type="entry name" value="Ribokinase-like"/>
</dbReference>
<evidence type="ECO:0000256" key="4">
    <source>
        <dbReference type="ARBA" id="ARBA00008805"/>
    </source>
</evidence>
<comment type="pathway">
    <text evidence="1">Cofactor metabolism; pyridoxal 5'-phosphate salvage; pyridoxamine 5'-phosphate from pyridoxamine: step 1/1.</text>
</comment>
<keyword evidence="10" id="KW-0067">ATP-binding</keyword>
<dbReference type="GO" id="GO:0009443">
    <property type="term" value="P:pyridoxal 5'-phosphate salvage"/>
    <property type="evidence" value="ECO:0007669"/>
    <property type="project" value="InterPro"/>
</dbReference>
<dbReference type="EC" id="2.7.1.35" evidence="5"/>
<dbReference type="GO" id="GO:0005524">
    <property type="term" value="F:ATP binding"/>
    <property type="evidence" value="ECO:0007669"/>
    <property type="project" value="UniProtKB-KW"/>
</dbReference>
<comment type="pathway">
    <text evidence="3">Cofactor metabolism; pyridoxal 5'-phosphate salvage; pyridoxal 5'-phosphate from pyridoxal: step 1/1.</text>
</comment>
<evidence type="ECO:0000256" key="3">
    <source>
        <dbReference type="ARBA" id="ARBA00005210"/>
    </source>
</evidence>
<dbReference type="GO" id="GO:0008478">
    <property type="term" value="F:pyridoxal kinase activity"/>
    <property type="evidence" value="ECO:0007669"/>
    <property type="project" value="UniProtKB-EC"/>
</dbReference>
<evidence type="ECO:0000256" key="14">
    <source>
        <dbReference type="ARBA" id="ARBA00048524"/>
    </source>
</evidence>
<dbReference type="KEGG" id="dpa:109538658"/>
<keyword evidence="7" id="KW-0808">Transferase</keyword>
<keyword evidence="9" id="KW-0418">Kinase</keyword>
<evidence type="ECO:0000256" key="7">
    <source>
        <dbReference type="ARBA" id="ARBA00022679"/>
    </source>
</evidence>
<organism evidence="16">
    <name type="scientific">Dendroctonus ponderosae</name>
    <name type="common">Mountain pine beetle</name>
    <dbReference type="NCBI Taxonomy" id="77166"/>
    <lineage>
        <taxon>Eukaryota</taxon>
        <taxon>Metazoa</taxon>
        <taxon>Ecdysozoa</taxon>
        <taxon>Arthropoda</taxon>
        <taxon>Hexapoda</taxon>
        <taxon>Insecta</taxon>
        <taxon>Pterygota</taxon>
        <taxon>Neoptera</taxon>
        <taxon>Endopterygota</taxon>
        <taxon>Coleoptera</taxon>
        <taxon>Polyphaga</taxon>
        <taxon>Cucujiformia</taxon>
        <taxon>Curculionidae</taxon>
        <taxon>Scolytinae</taxon>
        <taxon>Dendroctonus</taxon>
    </lineage>
</organism>
<dbReference type="RefSeq" id="XP_048521221.1">
    <property type="nucleotide sequence ID" value="XM_048665264.1"/>
</dbReference>